<feature type="domain" description="Cadherin" evidence="17">
    <location>
        <begin position="987"/>
        <end position="1098"/>
    </location>
</feature>
<keyword evidence="2" id="KW-1003">Cell membrane</keyword>
<dbReference type="SUPFAM" id="SSF49313">
    <property type="entry name" value="Cadherin-like"/>
    <property type="match status" value="27"/>
</dbReference>
<keyword evidence="18" id="KW-1185">Reference proteome</keyword>
<organism evidence="18 19">
    <name type="scientific">Clupea harengus</name>
    <name type="common">Atlantic herring</name>
    <dbReference type="NCBI Taxonomy" id="7950"/>
    <lineage>
        <taxon>Eukaryota</taxon>
        <taxon>Metazoa</taxon>
        <taxon>Chordata</taxon>
        <taxon>Craniata</taxon>
        <taxon>Vertebrata</taxon>
        <taxon>Euteleostomi</taxon>
        <taxon>Actinopterygii</taxon>
        <taxon>Neopterygii</taxon>
        <taxon>Teleostei</taxon>
        <taxon>Clupei</taxon>
        <taxon>Clupeiformes</taxon>
        <taxon>Clupeoidei</taxon>
        <taxon>Clupeidae</taxon>
        <taxon>Clupea</taxon>
    </lineage>
</organism>
<feature type="domain" description="Cadherin" evidence="17">
    <location>
        <begin position="1219"/>
        <end position="1315"/>
    </location>
</feature>
<feature type="domain" description="Cadherin" evidence="17">
    <location>
        <begin position="779"/>
        <end position="881"/>
    </location>
</feature>
<keyword evidence="6 14" id="KW-0106">Calcium</keyword>
<feature type="domain" description="Cadherin" evidence="17">
    <location>
        <begin position="461"/>
        <end position="565"/>
    </location>
</feature>
<comment type="subunit">
    <text evidence="11">Heterophilic interaction with FAT4; this interaction affects their respective protein levels.</text>
</comment>
<dbReference type="GO" id="GO:0003183">
    <property type="term" value="P:mitral valve morphogenesis"/>
    <property type="evidence" value="ECO:0007669"/>
    <property type="project" value="UniProtKB-ARBA"/>
</dbReference>
<dbReference type="CDD" id="cd11304">
    <property type="entry name" value="Cadherin_repeat"/>
    <property type="match status" value="27"/>
</dbReference>
<evidence type="ECO:0000256" key="13">
    <source>
        <dbReference type="ARBA" id="ARBA00079083"/>
    </source>
</evidence>
<evidence type="ECO:0000256" key="5">
    <source>
        <dbReference type="ARBA" id="ARBA00022737"/>
    </source>
</evidence>
<feature type="domain" description="Cadherin" evidence="17">
    <location>
        <begin position="2579"/>
        <end position="2684"/>
    </location>
</feature>
<dbReference type="FunFam" id="2.60.40.60:FF:000181">
    <property type="entry name" value="Predicted protein"/>
    <property type="match status" value="1"/>
</dbReference>
<evidence type="ECO:0000256" key="14">
    <source>
        <dbReference type="PROSITE-ProRule" id="PRU00043"/>
    </source>
</evidence>
<dbReference type="PROSITE" id="PS50268">
    <property type="entry name" value="CADHERIN_2"/>
    <property type="match status" value="27"/>
</dbReference>
<feature type="domain" description="Cadherin" evidence="17">
    <location>
        <begin position="362"/>
        <end position="460"/>
    </location>
</feature>
<keyword evidence="7" id="KW-0130">Cell adhesion</keyword>
<feature type="domain" description="Cadherin" evidence="17">
    <location>
        <begin position="1411"/>
        <end position="1523"/>
    </location>
</feature>
<feature type="domain" description="Cadherin" evidence="17">
    <location>
        <begin position="135"/>
        <end position="243"/>
    </location>
</feature>
<evidence type="ECO:0000256" key="9">
    <source>
        <dbReference type="ARBA" id="ARBA00023136"/>
    </source>
</evidence>
<evidence type="ECO:0000256" key="15">
    <source>
        <dbReference type="SAM" id="MobiDB-lite"/>
    </source>
</evidence>
<dbReference type="FunFam" id="2.60.40.60:FF:000226">
    <property type="entry name" value="Dachsous, isoform B"/>
    <property type="match status" value="1"/>
</dbReference>
<evidence type="ECO:0000256" key="7">
    <source>
        <dbReference type="ARBA" id="ARBA00022889"/>
    </source>
</evidence>
<dbReference type="FunFam" id="2.60.40.60:FF:000153">
    <property type="entry name" value="Dachsous cadherin-related 2"/>
    <property type="match status" value="1"/>
</dbReference>
<sequence length="3271" mass="355197">MKNVFKMWSSKVISCVGIFCHLFAVCLLCGQSCAQVYNLSLAVEEGLPARTIVGDIRAGLPQSTQTSGFFISESRESYVFRDLEIDGDTGIISTAVVLDREKRDRYDFVAATLTGEVIKVTIVVKDVNDHFPVFPSPTVLLNVSELSPPGTRFEFEGARDQDEGDLGTQGYRITDSVMQELFKVEVRSGGGSVDLILLDKLDRESRDFYNLTIEAFDGGIPQKTGRLQVHINVMDENDNPPVFNQTEYRVLVWENAPLFTPVCQVYATDLDLGANALVTYEINRRQSDPNEYFIIDENTGVISVNRPLDHEMQTFFELIVRALDGGAQPESSSTFVGIRVLDINDNSPSISVLFLSGSGEPEVSEDASPGEYVARISVTDPDLGEGNMVYVDLQGGDGKFILKQTDDFLYALCVAGQLDREEVDLYELKVIAADFGVPPLQTEKTVLVRVSDVNDNAPVFELEYYVAHIVEDANPGSTLIQVRAHDADEALNSDLLYSILESKWDNLIRIEPQSGLITTTTSLDREKEAEVHFLVVAVDGGSPPMSSTATVTIYIEDVNDNKPVFDQQLYNVSIQEHIAVGSCFLQVTAVDADGSEFGLVRYSLSDGFDREDQRPLFHINPQTGEICVDQDIDRDAGLITYDLQVKAEDQGGLSAQAYVHLEVEDLNDNVPVFNPERYITSISGHTQPGTEILNVIATDRDSGLYGQITYELQAGDSSSLFSVDRTSGAVYLTSALGHLGSASVKFSISAQDGEGRASAQPANVTVHILHSAQAPAMFQRSHYSFSVSEDAPVGTTMGMVQALNPANSVESLSYRISSGDPQGLFSVDAQTGVITTRQPLDHESLPYAILIVQVHTGTSPMYSSTHVNITITDVNDNPPTFARPFDTITISQNTLPGTLLFIAHAHDGDSGSNGRIRYSLRSGEKLFSMDSVLGTLWLNASLSRNQQASHTVEILAEDEGSPVLSSRLTLIVDVDQSSAAEDTLAFETLVYQVEIGENAQRDTRVIQVRAHMSPQGRAATAPSSPSLSYTLESLSGSPPFLIHPESGWMFLSDSLDYEVQPVYRFRVRASASDGETEVSAMATVVVMVLDENDNAPVFSRRDYFFTVQEGPAPLGLIGTVKATDRDSGKNAQLSYILLSDGKHFRINSKTGEIINWVALDREQQTQHTLKVMVTDQGHPRLNATATIHILVTDINDNPPQFTHLPSGKELNLQVWAGLPVGSVITSMFAKDLDAGENGTVRFSLETDTDHFEIDQRSGDIRTSTQFSQSPQTHYTLAVVARDGGPTPLEEKAVIHLQILNIGKVKARSESGIKHFSVREDAKVGTVIGCLGLSRAPAGQVRYSIAEGDGSLHFGVDVSSGDLYVAQPLDYEATQRYTLSVQALALPAVNTSMLVVVVVRDMNDHAPWFPGADAVLSFGVKEDVAVGTAVYAFNARDADGSVRYSALRYSVTYDISSGEEELPFQVDPHTGVLTTTARLDRERSPMYIVTVTATDQPEKTDNQKQASITAQVFLLDVNDNSPAFVSMDTIHVAEDTEVGSFVHHVIARDTDEGKNGQVTYSLLSENEDSLFSLDKTGLLHLASSLDYESRCVHTLSVLASDQGHPPLSSTQTLTVSVGDVNDQAPQFQQSVYNASVSENREPGEHVITVSAFDGDSAENAAIYYSLLPGPGYDLFSINSHTGEICTSAHLDRELHQTFTLRVQGRDSGLHSLSGTATVLCSVLDENDNEPEFTQPSVHISIPENLPPGVVHTAQASDPDSGLNGSITYSLHHDATGGFEINPTTGAVSIVQALDREEHENYTLLITATDQGPTARSSTTQLLITLLDENDHSPAFTRKSYRATVSEALPVGSEVLRLIARDPDLGPNGEVTFSLAEDSLGAFSVDSSTGVVRTSRPLDRETRSQYSFRAVATDGCSQGPRSSVAMVTVQVEDVNDNPPACLSEPIRGSVTAGTAKGKTVAVVVAEDPDQGSNGTVVFSLTEGGEGEDSGGGGAFEIGRSSGEVRLMTPLPDGASGTRVLRVQAADQGQPPLTSTCLVLLHLNAEEDGLRFTQPIYEVAIPEDSKTGSWVANVVAHDENPDGGAIIYSIFNGNENEAFVINPLTGDITVKDQSCLDYENDKRVYLVVLAENGQQTTYARVTVNLQDVNDNMPTFKQTYYRTAVWEGQIHNTYVMQAFATDADSGVNGQLDYSIVSGNHNDAFIIDSMRGILATNTVLDREIVSSYKLVLQAVDRGSPPLTGTSTVRVQVVDVNDNSPAIPPMEPVVIAENLPPGYVVTQVTANDVDLSSTVTYQFLGDVATNGSFAIDRYTGIITLTRTLDHEEGTEYILSVQASDSIHHTEANIQVHVLDVNDNAPIFSQESYQVTLPELTSSNTFVLAVSATDRDSGLNGKISYRLLSSPLKGFYIDTKNGSVFTNKPLKYVSNGNMIQLLVEARDSGDPTLSSVTSVDIQVQDANDHAPYFLQNTYQVTSPEDTPLGSTLLTLTADDEDYSGENTFLEYTITGGNEERRFCMEVITVHLEDQPRTVAHLVLCESVDRETTEAYSLTVTVSDRGVPPLNSSATVAVTILDVNDHSPVFGSSEYHAQVRENSLPDTVLVQVLAHDPDQGVNGMVKYDIISGNSRGHLRLDPLNGVLEVNHTLDYEEESKYTLTIQASDGGQGNRRVSFAVIFISVLDENDNSPYFSYPTVNCSVLENQPAFTPVCMVHAVDQDAGPFGRLTYSILSSCFMDYGSGNPDRKEAFAIDPLTGDIYTRQTFDYERESEYCFVVEARDKGDQLATVRVQVDIEGMDEFSPVFTQKQYRFLLPENSRLGQTLGQIVAMDHDGGLDGAVEYSLVELSPFFSVNKTTGAIYISGPVYRRRGSSATEGIVQLRVLASSPKFESRFSSCVVTVNISNSAEALTGMSLSVQTLSLSATLTIFLLLLISFVALVLRYKTKEAALKKAASIAANLNHGTGTFGRKGRSHQNGINLHEMRCQMRAKLDISHPLQMSDPSLRGSAEGETAEDQEIKMINQYPCRQRSGSALSDQGSQALDSGLARDSDQLSCHSEEREPPTVSASFPVSLGAGMASAESLHHFKEEGGGEGMLPRVLNIRDLEDRCYIPLNDSQAAEGSLASLICPEEQLRGSYSWDYLLGWEPRFQPMASVFSDIGSLPDEEAISHSSASELASLMRPPPLITAVAQPGIRAVPPRMPHKMATLGRRPSYPKYAYSPLGRNTGLTPSAMTPSFSPSLSLLTMRTPNASPVVSETGLGVRTSTLPGSFICEGEIQV</sequence>
<feature type="domain" description="Cadherin" evidence="17">
    <location>
        <begin position="674"/>
        <end position="778"/>
    </location>
</feature>
<evidence type="ECO:0000256" key="2">
    <source>
        <dbReference type="ARBA" id="ARBA00022475"/>
    </source>
</evidence>
<feature type="region of interest" description="Disordered" evidence="15">
    <location>
        <begin position="3021"/>
        <end position="3058"/>
    </location>
</feature>
<feature type="domain" description="Cadherin" evidence="17">
    <location>
        <begin position="35"/>
        <end position="134"/>
    </location>
</feature>
<evidence type="ECO:0000256" key="3">
    <source>
        <dbReference type="ARBA" id="ARBA00022692"/>
    </source>
</evidence>
<dbReference type="KEGG" id="char:105903900"/>
<feature type="domain" description="Cadherin" evidence="17">
    <location>
        <begin position="1099"/>
        <end position="1201"/>
    </location>
</feature>
<dbReference type="FunFam" id="2.60.40.60:FF:000116">
    <property type="entry name" value="Dachsous cadherin-related 2"/>
    <property type="match status" value="1"/>
</dbReference>
<evidence type="ECO:0000256" key="4">
    <source>
        <dbReference type="ARBA" id="ARBA00022729"/>
    </source>
</evidence>
<evidence type="ECO:0000259" key="17">
    <source>
        <dbReference type="PROSITE" id="PS50268"/>
    </source>
</evidence>
<feature type="domain" description="Cadherin" evidence="17">
    <location>
        <begin position="244"/>
        <end position="350"/>
    </location>
</feature>
<dbReference type="FunFam" id="2.60.40.60:FF:000081">
    <property type="entry name" value="protocadherin Fat 4"/>
    <property type="match status" value="1"/>
</dbReference>
<keyword evidence="4" id="KW-0732">Signal</keyword>
<feature type="domain" description="Cadherin" evidence="17">
    <location>
        <begin position="2153"/>
        <end position="2257"/>
    </location>
</feature>
<dbReference type="InterPro" id="IPR015919">
    <property type="entry name" value="Cadherin-like_sf"/>
</dbReference>
<feature type="domain" description="Cadherin" evidence="17">
    <location>
        <begin position="2463"/>
        <end position="2578"/>
    </location>
</feature>
<dbReference type="RefSeq" id="XP_031415353.1">
    <property type="nucleotide sequence ID" value="XM_031559493.2"/>
</dbReference>
<dbReference type="PROSITE" id="PS00232">
    <property type="entry name" value="CADHERIN_1"/>
    <property type="match status" value="13"/>
</dbReference>
<feature type="domain" description="Cadherin" evidence="17">
    <location>
        <begin position="1940"/>
        <end position="2054"/>
    </location>
</feature>
<evidence type="ECO:0000256" key="6">
    <source>
        <dbReference type="ARBA" id="ARBA00022837"/>
    </source>
</evidence>
<feature type="domain" description="Cadherin" evidence="17">
    <location>
        <begin position="2257"/>
        <end position="2357"/>
    </location>
</feature>
<feature type="domain" description="Cadherin" evidence="17">
    <location>
        <begin position="566"/>
        <end position="673"/>
    </location>
</feature>
<dbReference type="FunFam" id="2.60.40.60:FF:000140">
    <property type="entry name" value="Dachsous cadherin-related 1"/>
    <property type="match status" value="1"/>
</dbReference>
<dbReference type="FunFam" id="2.60.40.60:FF:000211">
    <property type="entry name" value="Dachsous cadherin-related 2"/>
    <property type="match status" value="1"/>
</dbReference>
<evidence type="ECO:0000256" key="8">
    <source>
        <dbReference type="ARBA" id="ARBA00022989"/>
    </source>
</evidence>
<dbReference type="InterPro" id="IPR020894">
    <property type="entry name" value="Cadherin_CS"/>
</dbReference>
<keyword evidence="8 16" id="KW-1133">Transmembrane helix</keyword>
<dbReference type="FunFam" id="2.60.40.60:FF:000035">
    <property type="entry name" value="Protocadherin Fat 3"/>
    <property type="match status" value="1"/>
</dbReference>
<evidence type="ECO:0000256" key="1">
    <source>
        <dbReference type="ARBA" id="ARBA00004251"/>
    </source>
</evidence>
<feature type="domain" description="Cadherin" evidence="17">
    <location>
        <begin position="1835"/>
        <end position="1939"/>
    </location>
</feature>
<dbReference type="FunFam" id="2.60.40.60:FF:000275">
    <property type="entry name" value="Si:dkey-30k22.7"/>
    <property type="match status" value="1"/>
</dbReference>
<feature type="compositionally biased region" description="Polar residues" evidence="15">
    <location>
        <begin position="3021"/>
        <end position="3034"/>
    </location>
</feature>
<feature type="domain" description="Cadherin" evidence="17">
    <location>
        <begin position="1627"/>
        <end position="1731"/>
    </location>
</feature>
<feature type="compositionally biased region" description="Basic and acidic residues" evidence="15">
    <location>
        <begin position="3038"/>
        <end position="3054"/>
    </location>
</feature>
<comment type="subcellular location">
    <subcellularLocation>
        <location evidence="1">Cell membrane</location>
        <topology evidence="1">Single-pass type I membrane protein</topology>
    </subcellularLocation>
</comment>
<feature type="domain" description="Cadherin" evidence="17">
    <location>
        <begin position="2358"/>
        <end position="2462"/>
    </location>
</feature>
<feature type="domain" description="Cadherin" evidence="17">
    <location>
        <begin position="2050"/>
        <end position="2152"/>
    </location>
</feature>
<reference evidence="19" key="1">
    <citation type="submission" date="2025-08" db="UniProtKB">
        <authorList>
            <consortium name="RefSeq"/>
        </authorList>
    </citation>
    <scope>IDENTIFICATION</scope>
</reference>
<dbReference type="GO" id="GO:0005886">
    <property type="term" value="C:plasma membrane"/>
    <property type="evidence" value="ECO:0007669"/>
    <property type="project" value="UniProtKB-SubCell"/>
</dbReference>
<evidence type="ECO:0000313" key="18">
    <source>
        <dbReference type="Proteomes" id="UP000515152"/>
    </source>
</evidence>
<dbReference type="FunFam" id="2.60.40.60:FF:000020">
    <property type="entry name" value="Dachsous cadherin-related 1b"/>
    <property type="match status" value="9"/>
</dbReference>
<proteinExistence type="predicted"/>
<feature type="domain" description="Cadherin" evidence="17">
    <location>
        <begin position="1309"/>
        <end position="1408"/>
    </location>
</feature>
<keyword evidence="3 16" id="KW-0812">Transmembrane</keyword>
<feature type="domain" description="Cadherin" evidence="17">
    <location>
        <begin position="882"/>
        <end position="986"/>
    </location>
</feature>
<dbReference type="PANTHER" id="PTHR24028:SF345">
    <property type="entry name" value="PROTOCADHERIN-16-LIKE"/>
    <property type="match status" value="1"/>
</dbReference>
<dbReference type="SMART" id="SM00112">
    <property type="entry name" value="CA"/>
    <property type="match status" value="27"/>
</dbReference>
<dbReference type="GO" id="GO:0016477">
    <property type="term" value="P:cell migration"/>
    <property type="evidence" value="ECO:0007669"/>
    <property type="project" value="UniProtKB-ARBA"/>
</dbReference>
<evidence type="ECO:0000313" key="19">
    <source>
        <dbReference type="RefSeq" id="XP_031415353.1"/>
    </source>
</evidence>
<dbReference type="GO" id="GO:0007163">
    <property type="term" value="P:establishment or maintenance of cell polarity"/>
    <property type="evidence" value="ECO:0007669"/>
    <property type="project" value="UniProtKB-ARBA"/>
</dbReference>
<dbReference type="FunFam" id="2.60.40.60:FF:000007">
    <property type="entry name" value="Protocadherin alpha 2"/>
    <property type="match status" value="1"/>
</dbReference>
<dbReference type="Gene3D" id="2.60.40.60">
    <property type="entry name" value="Cadherins"/>
    <property type="match status" value="27"/>
</dbReference>
<dbReference type="FunFam" id="2.60.40.60:FF:000104">
    <property type="entry name" value="cadherin-23 isoform X1"/>
    <property type="match status" value="1"/>
</dbReference>
<evidence type="ECO:0000256" key="11">
    <source>
        <dbReference type="ARBA" id="ARBA00062150"/>
    </source>
</evidence>
<dbReference type="GO" id="GO:0003007">
    <property type="term" value="P:heart morphogenesis"/>
    <property type="evidence" value="ECO:0007669"/>
    <property type="project" value="UniProtKB-ARBA"/>
</dbReference>
<evidence type="ECO:0000256" key="10">
    <source>
        <dbReference type="ARBA" id="ARBA00023180"/>
    </source>
</evidence>
<dbReference type="PRINTS" id="PR00205">
    <property type="entry name" value="CADHERIN"/>
</dbReference>
<dbReference type="Proteomes" id="UP000515152">
    <property type="component" value="Chromosome 22"/>
</dbReference>
<dbReference type="GeneID" id="105903900"/>
<keyword evidence="10" id="KW-0325">Glycoprotein</keyword>
<feature type="domain" description="Cadherin" evidence="17">
    <location>
        <begin position="2685"/>
        <end position="2797"/>
    </location>
</feature>
<dbReference type="PANTHER" id="PTHR24028">
    <property type="entry name" value="CADHERIN-87A"/>
    <property type="match status" value="1"/>
</dbReference>
<dbReference type="GO" id="GO:0007156">
    <property type="term" value="P:homophilic cell adhesion via plasma membrane adhesion molecules"/>
    <property type="evidence" value="ECO:0007669"/>
    <property type="project" value="InterPro"/>
</dbReference>
<feature type="transmembrane region" description="Helical" evidence="16">
    <location>
        <begin position="2912"/>
        <end position="2933"/>
    </location>
</feature>
<feature type="domain" description="Cadherin" evidence="17">
    <location>
        <begin position="2798"/>
        <end position="2907"/>
    </location>
</feature>
<dbReference type="GO" id="GO:0005509">
    <property type="term" value="F:calcium ion binding"/>
    <property type="evidence" value="ECO:0007669"/>
    <property type="project" value="UniProtKB-UniRule"/>
</dbReference>
<dbReference type="FunFam" id="2.60.40.60:FF:000263">
    <property type="entry name" value="LOW QUALITY PROTEIN: protocadherin-23"/>
    <property type="match status" value="1"/>
</dbReference>
<name>A0A6P8EH62_CLUHA</name>
<dbReference type="OrthoDB" id="6252479at2759"/>
<dbReference type="Pfam" id="PF00028">
    <property type="entry name" value="Cadherin"/>
    <property type="match status" value="26"/>
</dbReference>
<feature type="domain" description="Cadherin" evidence="17">
    <location>
        <begin position="1732"/>
        <end position="1834"/>
    </location>
</feature>
<keyword evidence="9 16" id="KW-0472">Membrane</keyword>
<feature type="domain" description="Cadherin" evidence="17">
    <location>
        <begin position="1523"/>
        <end position="1626"/>
    </location>
</feature>
<dbReference type="InterPro" id="IPR050174">
    <property type="entry name" value="Protocadherin/Cadherin-CA"/>
</dbReference>
<dbReference type="InterPro" id="IPR002126">
    <property type="entry name" value="Cadherin-like_dom"/>
</dbReference>
<evidence type="ECO:0000256" key="16">
    <source>
        <dbReference type="SAM" id="Phobius"/>
    </source>
</evidence>
<protein>
    <recommendedName>
        <fullName evidence="12">Protocadherin-16</fullName>
    </recommendedName>
    <alternativeName>
        <fullName evidence="13">Protein dachsous homolog 1</fullName>
    </alternativeName>
</protein>
<accession>A0A6P8EH62</accession>
<dbReference type="FunFam" id="2.60.40.60:FF:000158">
    <property type="entry name" value="Dachsous cadherin-related 1"/>
    <property type="match status" value="1"/>
</dbReference>
<keyword evidence="5" id="KW-0677">Repeat</keyword>
<gene>
    <name evidence="19" type="primary">dchs2</name>
</gene>
<dbReference type="FunFam" id="2.60.40.60:FF:000102">
    <property type="entry name" value="Dachsous cadherin-related 1b"/>
    <property type="match status" value="1"/>
</dbReference>
<dbReference type="CTD" id="54798"/>
<dbReference type="GO" id="GO:0048729">
    <property type="term" value="P:tissue morphogenesis"/>
    <property type="evidence" value="ECO:0007669"/>
    <property type="project" value="UniProtKB-ARBA"/>
</dbReference>
<evidence type="ECO:0000256" key="12">
    <source>
        <dbReference type="ARBA" id="ARBA00072299"/>
    </source>
</evidence>